<name>A0A9D4FXQ5_DREPO</name>
<dbReference type="EMBL" id="JAIWYP010000006">
    <property type="protein sequence ID" value="KAH3803852.1"/>
    <property type="molecule type" value="Genomic_DNA"/>
</dbReference>
<protein>
    <submittedName>
        <fullName evidence="1">Uncharacterized protein</fullName>
    </submittedName>
</protein>
<sequence>MCTLYEDQHIKTATVFCKDCDEYMCDAFKNPHTVYNIGEHDIVIFQNKKSVPVLMDMKGTDKCPEHGREIEFFCQDHLSYVAVRVLSFTGNVIKWMK</sequence>
<reference evidence="1" key="1">
    <citation type="journal article" date="2019" name="bioRxiv">
        <title>The Genome of the Zebra Mussel, Dreissena polymorpha: A Resource for Invasive Species Research.</title>
        <authorList>
            <person name="McCartney M.A."/>
            <person name="Auch B."/>
            <person name="Kono T."/>
            <person name="Mallez S."/>
            <person name="Zhang Y."/>
            <person name="Obille A."/>
            <person name="Becker A."/>
            <person name="Abrahante J.E."/>
            <person name="Garbe J."/>
            <person name="Badalamenti J.P."/>
            <person name="Herman A."/>
            <person name="Mangelson H."/>
            <person name="Liachko I."/>
            <person name="Sullivan S."/>
            <person name="Sone E.D."/>
            <person name="Koren S."/>
            <person name="Silverstein K.A.T."/>
            <person name="Beckman K.B."/>
            <person name="Gohl D.M."/>
        </authorList>
    </citation>
    <scope>NUCLEOTIDE SEQUENCE</scope>
    <source>
        <strain evidence="1">Duluth1</strain>
        <tissue evidence="1">Whole animal</tissue>
    </source>
</reference>
<keyword evidence="2" id="KW-1185">Reference proteome</keyword>
<dbReference type="Proteomes" id="UP000828390">
    <property type="component" value="Unassembled WGS sequence"/>
</dbReference>
<accession>A0A9D4FXQ5</accession>
<proteinExistence type="predicted"/>
<organism evidence="1 2">
    <name type="scientific">Dreissena polymorpha</name>
    <name type="common">Zebra mussel</name>
    <name type="synonym">Mytilus polymorpha</name>
    <dbReference type="NCBI Taxonomy" id="45954"/>
    <lineage>
        <taxon>Eukaryota</taxon>
        <taxon>Metazoa</taxon>
        <taxon>Spiralia</taxon>
        <taxon>Lophotrochozoa</taxon>
        <taxon>Mollusca</taxon>
        <taxon>Bivalvia</taxon>
        <taxon>Autobranchia</taxon>
        <taxon>Heteroconchia</taxon>
        <taxon>Euheterodonta</taxon>
        <taxon>Imparidentia</taxon>
        <taxon>Neoheterodontei</taxon>
        <taxon>Myida</taxon>
        <taxon>Dreissenoidea</taxon>
        <taxon>Dreissenidae</taxon>
        <taxon>Dreissena</taxon>
    </lineage>
</organism>
<evidence type="ECO:0000313" key="1">
    <source>
        <dbReference type="EMBL" id="KAH3803852.1"/>
    </source>
</evidence>
<dbReference type="Gene3D" id="3.30.160.60">
    <property type="entry name" value="Classic Zinc Finger"/>
    <property type="match status" value="1"/>
</dbReference>
<dbReference type="AlphaFoldDB" id="A0A9D4FXQ5"/>
<evidence type="ECO:0000313" key="2">
    <source>
        <dbReference type="Proteomes" id="UP000828390"/>
    </source>
</evidence>
<reference evidence="1" key="2">
    <citation type="submission" date="2020-11" db="EMBL/GenBank/DDBJ databases">
        <authorList>
            <person name="McCartney M.A."/>
            <person name="Auch B."/>
            <person name="Kono T."/>
            <person name="Mallez S."/>
            <person name="Becker A."/>
            <person name="Gohl D.M."/>
            <person name="Silverstein K.A.T."/>
            <person name="Koren S."/>
            <person name="Bechman K.B."/>
            <person name="Herman A."/>
            <person name="Abrahante J.E."/>
            <person name="Garbe J."/>
        </authorList>
    </citation>
    <scope>NUCLEOTIDE SEQUENCE</scope>
    <source>
        <strain evidence="1">Duluth1</strain>
        <tissue evidence="1">Whole animal</tissue>
    </source>
</reference>
<comment type="caution">
    <text evidence="1">The sequence shown here is derived from an EMBL/GenBank/DDBJ whole genome shotgun (WGS) entry which is preliminary data.</text>
</comment>
<gene>
    <name evidence="1" type="ORF">DPMN_132122</name>
</gene>